<dbReference type="InterPro" id="IPR036977">
    <property type="entry name" value="DNA_primase_Znf_CHC2"/>
</dbReference>
<dbReference type="InterPro" id="IPR006171">
    <property type="entry name" value="TOPRIM_dom"/>
</dbReference>
<dbReference type="SMART" id="SM00400">
    <property type="entry name" value="ZnF_CHCC"/>
    <property type="match status" value="1"/>
</dbReference>
<keyword evidence="6 10" id="KW-0479">Metal-binding</keyword>
<evidence type="ECO:0000256" key="10">
    <source>
        <dbReference type="HAMAP-Rule" id="MF_00974"/>
    </source>
</evidence>
<feature type="region of interest" description="Disordered" evidence="11">
    <location>
        <begin position="249"/>
        <end position="269"/>
    </location>
</feature>
<dbReference type="RefSeq" id="WP_394838949.1">
    <property type="nucleotide sequence ID" value="NZ_CP089929.1"/>
</dbReference>
<dbReference type="InterPro" id="IPR037068">
    <property type="entry name" value="DNA_primase_core_N_sf"/>
</dbReference>
<name>A0ABZ2LEB8_9BACT</name>
<dbReference type="InterPro" id="IPR030846">
    <property type="entry name" value="DnaG_bac"/>
</dbReference>
<comment type="catalytic activity">
    <reaction evidence="10">
        <text>ssDNA + n NTP = ssDNA/pppN(pN)n-1 hybrid + (n-1) diphosphate.</text>
        <dbReference type="EC" id="2.7.7.101"/>
    </reaction>
</comment>
<gene>
    <name evidence="10" type="primary">dnaG</name>
    <name evidence="13" type="ORF">LVJ94_18830</name>
</gene>
<feature type="domain" description="Toprim" evidence="12">
    <location>
        <begin position="295"/>
        <end position="376"/>
    </location>
</feature>
<keyword evidence="4 10" id="KW-0548">Nucleotidyltransferase</keyword>
<organism evidence="13 14">
    <name type="scientific">Pendulispora rubella</name>
    <dbReference type="NCBI Taxonomy" id="2741070"/>
    <lineage>
        <taxon>Bacteria</taxon>
        <taxon>Pseudomonadati</taxon>
        <taxon>Myxococcota</taxon>
        <taxon>Myxococcia</taxon>
        <taxon>Myxococcales</taxon>
        <taxon>Sorangiineae</taxon>
        <taxon>Pendulisporaceae</taxon>
        <taxon>Pendulispora</taxon>
    </lineage>
</organism>
<comment type="cofactor">
    <cofactor evidence="10">
        <name>Zn(2+)</name>
        <dbReference type="ChEBI" id="CHEBI:29105"/>
    </cofactor>
    <text evidence="10">Binds 1 zinc ion per monomer.</text>
</comment>
<reference evidence="13" key="1">
    <citation type="submission" date="2021-12" db="EMBL/GenBank/DDBJ databases">
        <title>Discovery of the Pendulisporaceae a myxobacterial family with distinct sporulation behavior and unique specialized metabolism.</title>
        <authorList>
            <person name="Garcia R."/>
            <person name="Popoff A."/>
            <person name="Bader C.D."/>
            <person name="Loehr J."/>
            <person name="Walesch S."/>
            <person name="Walt C."/>
            <person name="Boldt J."/>
            <person name="Bunk B."/>
            <person name="Haeckl F.J.F.P.J."/>
            <person name="Gunesch A.P."/>
            <person name="Birkelbach J."/>
            <person name="Nuebel U."/>
            <person name="Pietschmann T."/>
            <person name="Bach T."/>
            <person name="Mueller R."/>
        </authorList>
    </citation>
    <scope>NUCLEOTIDE SEQUENCE</scope>
    <source>
        <strain evidence="13">MSr11367</strain>
    </source>
</reference>
<keyword evidence="2 10" id="KW-0639">Primosome</keyword>
<evidence type="ECO:0000256" key="11">
    <source>
        <dbReference type="SAM" id="MobiDB-lite"/>
    </source>
</evidence>
<feature type="compositionally biased region" description="Basic and acidic residues" evidence="11">
    <location>
        <begin position="494"/>
        <end position="503"/>
    </location>
</feature>
<evidence type="ECO:0000256" key="5">
    <source>
        <dbReference type="ARBA" id="ARBA00022705"/>
    </source>
</evidence>
<dbReference type="Pfam" id="PF13155">
    <property type="entry name" value="Toprim_2"/>
    <property type="match status" value="1"/>
</dbReference>
<evidence type="ECO:0000256" key="9">
    <source>
        <dbReference type="ARBA" id="ARBA00023163"/>
    </source>
</evidence>
<keyword evidence="10" id="KW-0238">DNA-binding</keyword>
<dbReference type="SUPFAM" id="SSF57783">
    <property type="entry name" value="Zinc beta-ribbon"/>
    <property type="match status" value="1"/>
</dbReference>
<keyword evidence="1 10" id="KW-0240">DNA-directed RNA polymerase</keyword>
<protein>
    <recommendedName>
        <fullName evidence="10">DNA primase</fullName>
        <ecNumber evidence="10">2.7.7.101</ecNumber>
    </recommendedName>
</protein>
<evidence type="ECO:0000256" key="6">
    <source>
        <dbReference type="ARBA" id="ARBA00022723"/>
    </source>
</evidence>
<evidence type="ECO:0000256" key="2">
    <source>
        <dbReference type="ARBA" id="ARBA00022515"/>
    </source>
</evidence>
<evidence type="ECO:0000256" key="8">
    <source>
        <dbReference type="ARBA" id="ARBA00022833"/>
    </source>
</evidence>
<dbReference type="SUPFAM" id="SSF56731">
    <property type="entry name" value="DNA primase core"/>
    <property type="match status" value="1"/>
</dbReference>
<dbReference type="SMART" id="SM00493">
    <property type="entry name" value="TOPRIM"/>
    <property type="match status" value="1"/>
</dbReference>
<dbReference type="CDD" id="cd03364">
    <property type="entry name" value="TOPRIM_DnaG_primases"/>
    <property type="match status" value="1"/>
</dbReference>
<feature type="compositionally biased region" description="Basic and acidic residues" evidence="11">
    <location>
        <begin position="255"/>
        <end position="264"/>
    </location>
</feature>
<dbReference type="EMBL" id="CP089983">
    <property type="protein sequence ID" value="WXB09278.1"/>
    <property type="molecule type" value="Genomic_DNA"/>
</dbReference>
<keyword evidence="3 10" id="KW-0808">Transferase</keyword>
<dbReference type="EC" id="2.7.7.101" evidence="10"/>
<evidence type="ECO:0000256" key="7">
    <source>
        <dbReference type="ARBA" id="ARBA00022771"/>
    </source>
</evidence>
<evidence type="ECO:0000313" key="14">
    <source>
        <dbReference type="Proteomes" id="UP001374803"/>
    </source>
</evidence>
<dbReference type="HAMAP" id="MF_00974">
    <property type="entry name" value="DNA_primase_DnaG"/>
    <property type="match status" value="1"/>
</dbReference>
<dbReference type="PANTHER" id="PTHR30313:SF2">
    <property type="entry name" value="DNA PRIMASE"/>
    <property type="match status" value="1"/>
</dbReference>
<keyword evidence="9 10" id="KW-0804">Transcription</keyword>
<keyword evidence="8 10" id="KW-0862">Zinc</keyword>
<comment type="similarity">
    <text evidence="10">Belongs to the DnaG primase family.</text>
</comment>
<accession>A0ABZ2LEB8</accession>
<feature type="region of interest" description="Disordered" evidence="11">
    <location>
        <begin position="486"/>
        <end position="507"/>
    </location>
</feature>
<dbReference type="Proteomes" id="UP001374803">
    <property type="component" value="Chromosome"/>
</dbReference>
<feature type="region of interest" description="Disordered" evidence="11">
    <location>
        <begin position="651"/>
        <end position="695"/>
    </location>
</feature>
<comment type="subunit">
    <text evidence="10">Monomer. Interacts with DnaB.</text>
</comment>
<dbReference type="Gene3D" id="3.90.580.10">
    <property type="entry name" value="Zinc finger, CHC2-type domain"/>
    <property type="match status" value="1"/>
</dbReference>
<proteinExistence type="inferred from homology"/>
<dbReference type="Gene3D" id="3.90.980.10">
    <property type="entry name" value="DNA primase, catalytic core, N-terminal domain"/>
    <property type="match status" value="1"/>
</dbReference>
<dbReference type="InterPro" id="IPR034151">
    <property type="entry name" value="TOPRIM_DnaG_bac"/>
</dbReference>
<comment type="function">
    <text evidence="10">RNA polymerase that catalyzes the synthesis of short RNA molecules used as primers for DNA polymerase during DNA replication.</text>
</comment>
<keyword evidence="7 10" id="KW-0863">Zinc-finger</keyword>
<keyword evidence="5 10" id="KW-0235">DNA replication</keyword>
<feature type="compositionally biased region" description="Basic and acidic residues" evidence="11">
    <location>
        <begin position="683"/>
        <end position="695"/>
    </location>
</feature>
<dbReference type="Gene3D" id="3.40.1360.10">
    <property type="match status" value="1"/>
</dbReference>
<keyword evidence="14" id="KW-1185">Reference proteome</keyword>
<dbReference type="PROSITE" id="PS50880">
    <property type="entry name" value="TOPRIM"/>
    <property type="match status" value="1"/>
</dbReference>
<feature type="zinc finger region" description="CHC2-type" evidence="10">
    <location>
        <begin position="38"/>
        <end position="62"/>
    </location>
</feature>
<dbReference type="Pfam" id="PF08275">
    <property type="entry name" value="DNAG_N"/>
    <property type="match status" value="1"/>
</dbReference>
<dbReference type="InterPro" id="IPR050219">
    <property type="entry name" value="DnaG_primase"/>
</dbReference>
<evidence type="ECO:0000256" key="4">
    <source>
        <dbReference type="ARBA" id="ARBA00022695"/>
    </source>
</evidence>
<evidence type="ECO:0000259" key="12">
    <source>
        <dbReference type="PROSITE" id="PS50880"/>
    </source>
</evidence>
<sequence>MISPQTIALVRERTDIVALILESVPTLKRRGRSFTGLCPFHKEKSPSFHVNPDRGFFHCFGCKEGGSALDFVMKLDGLSFPEAVRVLAERAGIAIEEDVRERTEVDRQRKQRDDLYSVNNLAATFFERQLREHPHAGYALEELARRELVPTWWAEHAPAVPGGASKSSAAIDEALQAFRIGYAPAAWDGLASFLKQQGISPMYAEQVGLLVPRSSGAGHYDRFRHRLMFAVVDPQGRVVAFSGRSLRALPDSEDPGSRGGEKPAKYINSPESPIYSKGQMLFGIYQARHAIREEQCAVVVEGNFDCVSLQARGIKNVVAPLGTAFTGDQAKLLKRYASRVVLLFDADNAGRKATRASRGPLRDAGLGAKVGNLPAGVDPDEFLRTRGVQALNEVLAHARGMLEYLIDSSLDAGFTAADAHERAARVTEVSQLLAEEDDPLIKMMAKTHADQVAGRIDLRLVDRVARHVPEEPFRALVDAVKRAVAKAGPPPTLRRGETQDAPKRARLPNRAPDARARAALVGALIEYPELLRDPEVEPWLSLLEGPSARTVAALAQSCNLSGDGRLDTDLFQTRLAGIDPAIRAFAAERLAAPTHDNVEMAKMQAFRAAEVLRSIRLEETTRESADNQRNEGDFESQVALAAEHHRQVLAARGDAPKNRPYAPVTGATMHRPEPEGLNSSKIFRVDPGPKAEPEY</sequence>
<evidence type="ECO:0000256" key="1">
    <source>
        <dbReference type="ARBA" id="ARBA00022478"/>
    </source>
</evidence>
<comment type="domain">
    <text evidence="10">Contains an N-terminal zinc-binding domain, a central core domain that contains the primase activity, and a C-terminal DnaB-binding domain.</text>
</comment>
<dbReference type="InterPro" id="IPR002694">
    <property type="entry name" value="Znf_CHC2"/>
</dbReference>
<dbReference type="Pfam" id="PF01807">
    <property type="entry name" value="Zn_ribbon_DnaG"/>
    <property type="match status" value="1"/>
</dbReference>
<evidence type="ECO:0000256" key="3">
    <source>
        <dbReference type="ARBA" id="ARBA00022679"/>
    </source>
</evidence>
<dbReference type="InterPro" id="IPR013264">
    <property type="entry name" value="DNAG_N"/>
</dbReference>
<dbReference type="PANTHER" id="PTHR30313">
    <property type="entry name" value="DNA PRIMASE"/>
    <property type="match status" value="1"/>
</dbReference>
<evidence type="ECO:0000313" key="13">
    <source>
        <dbReference type="EMBL" id="WXB09278.1"/>
    </source>
</evidence>